<keyword evidence="8" id="KW-0325">Glycoprotein</keyword>
<dbReference type="InterPro" id="IPR003961">
    <property type="entry name" value="FN3_dom"/>
</dbReference>
<keyword evidence="3 10" id="KW-0732">Signal</keyword>
<evidence type="ECO:0000256" key="2">
    <source>
        <dbReference type="ARBA" id="ARBA00022692"/>
    </source>
</evidence>
<sequence>MPPIFLSLFVINLFIIFAKTDITSETESVEFVEVRNDAIHIQWSFDTKTYNISRQRLIVMVMRSSQEAEKSSTAYEVEGHVRDYTFTGLVGNTTYRCSVEAFNGTFSIWYSSNMATTSLASLSWLSPPTELTLTDRKNDSLEVSWIPPVELEGHHIVLTQHLIKVFEIVGNVSMKKQSITVPFPRSRVTIDFLKPATAYNITVNAGTSYGYGQSVWSAFATLDNDENNFLKMRGRTPNSLTVWWPSTWLTKPTSKFTIKVKTLYSPTGIYKEIENSAVGEPGKANEFAIDNLMPSSVYNITIITTAAQLDDEEKKWTQKRWKSAWAVFSTMSQGEYGIAEARIVVETDFAVSIIFQALNLPQKDITYQIKYSLKDRNSTTLTEELDDEKLRCPQFECPWKCAVIFNLPHRPREYTFEVRARVDGVWNKWSPVVLRHWSILERQCSTHPPSELVTHLNDLSRQRDIDVQSANVVHSPGVWRYLVVVDTRPHDIAPIDISKLADRTTSEADHVPYYVTAALTPQEVKRNVDFRIGDGKIYGGYVNYPLRSNKDPRWTLIPVTSKENGIIEPQLKVCGFEENGAFKCDMGFSQVVAQLPVSFISFIFFLLILILFIICLGAFCFIRRSCQEKPGVKESAVMYYRTDSPNTLSTVREYRKVEKREFNAADMEERMRFMEHD</sequence>
<comment type="caution">
    <text evidence="12">The sequence shown here is derived from an EMBL/GenBank/DDBJ whole genome shotgun (WGS) entry which is preliminary data.</text>
</comment>
<dbReference type="EMBL" id="CANHGI010000005">
    <property type="protein sequence ID" value="CAI5452816.1"/>
    <property type="molecule type" value="Genomic_DNA"/>
</dbReference>
<dbReference type="InterPro" id="IPR036116">
    <property type="entry name" value="FN3_sf"/>
</dbReference>
<dbReference type="CDD" id="cd00063">
    <property type="entry name" value="FN3"/>
    <property type="match status" value="1"/>
</dbReference>
<reference evidence="12" key="1">
    <citation type="submission" date="2022-11" db="EMBL/GenBank/DDBJ databases">
        <authorList>
            <person name="Kikuchi T."/>
        </authorList>
    </citation>
    <scope>NUCLEOTIDE SEQUENCE</scope>
    <source>
        <strain evidence="12">PS1010</strain>
    </source>
</reference>
<keyword evidence="4" id="KW-0677">Repeat</keyword>
<protein>
    <recommendedName>
        <fullName evidence="11">Fibronectin type-III domain-containing protein</fullName>
    </recommendedName>
</protein>
<gene>
    <name evidence="12" type="ORF">CAMP_LOCUS15453</name>
</gene>
<evidence type="ECO:0000313" key="13">
    <source>
        <dbReference type="Proteomes" id="UP001152747"/>
    </source>
</evidence>
<evidence type="ECO:0000256" key="7">
    <source>
        <dbReference type="ARBA" id="ARBA00023157"/>
    </source>
</evidence>
<dbReference type="SMART" id="SM00060">
    <property type="entry name" value="FN3"/>
    <property type="match status" value="3"/>
</dbReference>
<evidence type="ECO:0000256" key="6">
    <source>
        <dbReference type="ARBA" id="ARBA00023136"/>
    </source>
</evidence>
<feature type="chain" id="PRO_5040281331" description="Fibronectin type-III domain-containing protein" evidence="10">
    <location>
        <begin position="21"/>
        <end position="677"/>
    </location>
</feature>
<keyword evidence="13" id="KW-1185">Reference proteome</keyword>
<proteinExistence type="predicted"/>
<evidence type="ECO:0000256" key="5">
    <source>
        <dbReference type="ARBA" id="ARBA00022989"/>
    </source>
</evidence>
<evidence type="ECO:0000256" key="1">
    <source>
        <dbReference type="ARBA" id="ARBA00004479"/>
    </source>
</evidence>
<dbReference type="PANTHER" id="PTHR24051:SF9">
    <property type="entry name" value="FIBRONECTIN TYPE-III DOMAIN-CONTAINING PROTEIN"/>
    <property type="match status" value="1"/>
</dbReference>
<keyword evidence="7" id="KW-1015">Disulfide bond</keyword>
<comment type="subcellular location">
    <subcellularLocation>
        <location evidence="1">Membrane</location>
        <topology evidence="1">Single-pass type I membrane protein</topology>
    </subcellularLocation>
</comment>
<accession>A0A9P1N978</accession>
<name>A0A9P1N978_9PELO</name>
<dbReference type="Pfam" id="PF23144">
    <property type="entry name" value="Fn3_PTPRU"/>
    <property type="match status" value="1"/>
</dbReference>
<evidence type="ECO:0000256" key="4">
    <source>
        <dbReference type="ARBA" id="ARBA00022737"/>
    </source>
</evidence>
<evidence type="ECO:0000256" key="8">
    <source>
        <dbReference type="ARBA" id="ARBA00023180"/>
    </source>
</evidence>
<dbReference type="InterPro" id="IPR013783">
    <property type="entry name" value="Ig-like_fold"/>
</dbReference>
<feature type="domain" description="Fibronectin type-III" evidence="11">
    <location>
        <begin position="127"/>
        <end position="225"/>
    </location>
</feature>
<evidence type="ECO:0000256" key="9">
    <source>
        <dbReference type="SAM" id="Phobius"/>
    </source>
</evidence>
<dbReference type="InterPro" id="IPR057598">
    <property type="entry name" value="Fn3_PTPRU"/>
</dbReference>
<feature type="transmembrane region" description="Helical" evidence="9">
    <location>
        <begin position="599"/>
        <end position="622"/>
    </location>
</feature>
<dbReference type="OrthoDB" id="5969272at2759"/>
<evidence type="ECO:0000259" key="11">
    <source>
        <dbReference type="PROSITE" id="PS50853"/>
    </source>
</evidence>
<keyword evidence="6 9" id="KW-0472">Membrane</keyword>
<evidence type="ECO:0000313" key="12">
    <source>
        <dbReference type="EMBL" id="CAI5452816.1"/>
    </source>
</evidence>
<dbReference type="Pfam" id="PF00041">
    <property type="entry name" value="fn3"/>
    <property type="match status" value="1"/>
</dbReference>
<organism evidence="12 13">
    <name type="scientific">Caenorhabditis angaria</name>
    <dbReference type="NCBI Taxonomy" id="860376"/>
    <lineage>
        <taxon>Eukaryota</taxon>
        <taxon>Metazoa</taxon>
        <taxon>Ecdysozoa</taxon>
        <taxon>Nematoda</taxon>
        <taxon>Chromadorea</taxon>
        <taxon>Rhabditida</taxon>
        <taxon>Rhabditina</taxon>
        <taxon>Rhabditomorpha</taxon>
        <taxon>Rhabditoidea</taxon>
        <taxon>Rhabditidae</taxon>
        <taxon>Peloderinae</taxon>
        <taxon>Caenorhabditis</taxon>
    </lineage>
</organism>
<evidence type="ECO:0000256" key="3">
    <source>
        <dbReference type="ARBA" id="ARBA00022729"/>
    </source>
</evidence>
<dbReference type="AlphaFoldDB" id="A0A9P1N978"/>
<dbReference type="Gene3D" id="2.60.40.10">
    <property type="entry name" value="Immunoglobulins"/>
    <property type="match status" value="3"/>
</dbReference>
<dbReference type="PROSITE" id="PS50853">
    <property type="entry name" value="FN3"/>
    <property type="match status" value="1"/>
</dbReference>
<dbReference type="InterPro" id="IPR051622">
    <property type="entry name" value="R-tyr_protein_phosphatases"/>
</dbReference>
<feature type="signal peptide" evidence="10">
    <location>
        <begin position="1"/>
        <end position="20"/>
    </location>
</feature>
<dbReference type="Proteomes" id="UP001152747">
    <property type="component" value="Unassembled WGS sequence"/>
</dbReference>
<dbReference type="PANTHER" id="PTHR24051">
    <property type="entry name" value="SUSHI DOMAIN-CONTAINING PROTEIN 1"/>
    <property type="match status" value="1"/>
</dbReference>
<dbReference type="SUPFAM" id="SSF49265">
    <property type="entry name" value="Fibronectin type III"/>
    <property type="match status" value="1"/>
</dbReference>
<keyword evidence="5 9" id="KW-1133">Transmembrane helix</keyword>
<dbReference type="GO" id="GO:0016020">
    <property type="term" value="C:membrane"/>
    <property type="evidence" value="ECO:0007669"/>
    <property type="project" value="UniProtKB-SubCell"/>
</dbReference>
<keyword evidence="2 9" id="KW-0812">Transmembrane</keyword>
<evidence type="ECO:0000256" key="10">
    <source>
        <dbReference type="SAM" id="SignalP"/>
    </source>
</evidence>